<dbReference type="STRING" id="716816.BST96_00085"/>
<dbReference type="AlphaFoldDB" id="A0A1X9N361"/>
<feature type="signal peptide" evidence="1">
    <location>
        <begin position="1"/>
        <end position="20"/>
    </location>
</feature>
<dbReference type="KEGG" id="osg:BST96_00085"/>
<sequence>MNRINNLACILIITMLQACGGSGGGSSSKPPVPEEPVVSTGVFLDSPVAGLYFETETQAGTTNDAGEFTYIEGETVAFSLGVLNLVVPLAEKKLLL</sequence>
<evidence type="ECO:0000256" key="1">
    <source>
        <dbReference type="SAM" id="SignalP"/>
    </source>
</evidence>
<organism evidence="2 3">
    <name type="scientific">Oceanicoccus sagamiensis</name>
    <dbReference type="NCBI Taxonomy" id="716816"/>
    <lineage>
        <taxon>Bacteria</taxon>
        <taxon>Pseudomonadati</taxon>
        <taxon>Pseudomonadota</taxon>
        <taxon>Gammaproteobacteria</taxon>
        <taxon>Cellvibrionales</taxon>
        <taxon>Spongiibacteraceae</taxon>
        <taxon>Oceanicoccus</taxon>
    </lineage>
</organism>
<name>A0A1X9N361_9GAMM</name>
<proteinExistence type="predicted"/>
<dbReference type="EMBL" id="CP019343">
    <property type="protein sequence ID" value="ARN72650.1"/>
    <property type="molecule type" value="Genomic_DNA"/>
</dbReference>
<gene>
    <name evidence="2" type="ORF">BST96_00085</name>
</gene>
<feature type="chain" id="PRO_5013141088" evidence="1">
    <location>
        <begin position="21"/>
        <end position="96"/>
    </location>
</feature>
<keyword evidence="1" id="KW-0732">Signal</keyword>
<evidence type="ECO:0000313" key="2">
    <source>
        <dbReference type="EMBL" id="ARN72650.1"/>
    </source>
</evidence>
<accession>A0A1X9N361</accession>
<protein>
    <submittedName>
        <fullName evidence="2">Uncharacterized protein</fullName>
    </submittedName>
</protein>
<keyword evidence="3" id="KW-1185">Reference proteome</keyword>
<dbReference type="Proteomes" id="UP000193450">
    <property type="component" value="Chromosome"/>
</dbReference>
<evidence type="ECO:0000313" key="3">
    <source>
        <dbReference type="Proteomes" id="UP000193450"/>
    </source>
</evidence>
<reference evidence="2 3" key="1">
    <citation type="submission" date="2016-11" db="EMBL/GenBank/DDBJ databases">
        <title>Trade-off between light-utilization and light-protection in marine flavobacteria.</title>
        <authorList>
            <person name="Kumagai Y."/>
        </authorList>
    </citation>
    <scope>NUCLEOTIDE SEQUENCE [LARGE SCALE GENOMIC DNA]</scope>
    <source>
        <strain evidence="2 3">NBRC 107125</strain>
    </source>
</reference>
<dbReference type="PROSITE" id="PS51257">
    <property type="entry name" value="PROKAR_LIPOPROTEIN"/>
    <property type="match status" value="1"/>
</dbReference>